<evidence type="ECO:0000313" key="2">
    <source>
        <dbReference type="Proteomes" id="UP000625711"/>
    </source>
</evidence>
<feature type="non-terminal residue" evidence="1">
    <location>
        <position position="1"/>
    </location>
</feature>
<name>A0A834INW7_RHYFE</name>
<reference evidence="1" key="1">
    <citation type="submission" date="2020-08" db="EMBL/GenBank/DDBJ databases">
        <title>Genome sequencing and assembly of the red palm weevil Rhynchophorus ferrugineus.</title>
        <authorList>
            <person name="Dias G.B."/>
            <person name="Bergman C.M."/>
            <person name="Manee M."/>
        </authorList>
    </citation>
    <scope>NUCLEOTIDE SEQUENCE</scope>
    <source>
        <strain evidence="1">AA-2017</strain>
        <tissue evidence="1">Whole larva</tissue>
    </source>
</reference>
<evidence type="ECO:0000313" key="1">
    <source>
        <dbReference type="EMBL" id="KAF7277407.1"/>
    </source>
</evidence>
<gene>
    <name evidence="1" type="ORF">GWI33_007648</name>
</gene>
<accession>A0A834INW7</accession>
<protein>
    <submittedName>
        <fullName evidence="1">Uncharacterized protein</fullName>
    </submittedName>
</protein>
<comment type="caution">
    <text evidence="1">The sequence shown here is derived from an EMBL/GenBank/DDBJ whole genome shotgun (WGS) entry which is preliminary data.</text>
</comment>
<sequence>TEFVKCVNISEKRY</sequence>
<proteinExistence type="predicted"/>
<organism evidence="1 2">
    <name type="scientific">Rhynchophorus ferrugineus</name>
    <name type="common">Red palm weevil</name>
    <name type="synonym">Curculio ferrugineus</name>
    <dbReference type="NCBI Taxonomy" id="354439"/>
    <lineage>
        <taxon>Eukaryota</taxon>
        <taxon>Metazoa</taxon>
        <taxon>Ecdysozoa</taxon>
        <taxon>Arthropoda</taxon>
        <taxon>Hexapoda</taxon>
        <taxon>Insecta</taxon>
        <taxon>Pterygota</taxon>
        <taxon>Neoptera</taxon>
        <taxon>Endopterygota</taxon>
        <taxon>Coleoptera</taxon>
        <taxon>Polyphaga</taxon>
        <taxon>Cucujiformia</taxon>
        <taxon>Curculionidae</taxon>
        <taxon>Dryophthorinae</taxon>
        <taxon>Rhynchophorus</taxon>
    </lineage>
</organism>
<keyword evidence="2" id="KW-1185">Reference proteome</keyword>
<dbReference type="Proteomes" id="UP000625711">
    <property type="component" value="Unassembled WGS sequence"/>
</dbReference>
<dbReference type="EMBL" id="JAACXV010002229">
    <property type="protein sequence ID" value="KAF7277407.1"/>
    <property type="molecule type" value="Genomic_DNA"/>
</dbReference>